<comment type="caution">
    <text evidence="1">The sequence shown here is derived from an EMBL/GenBank/DDBJ whole genome shotgun (WGS) entry which is preliminary data.</text>
</comment>
<dbReference type="PANTHER" id="PTHR37845:SF1">
    <property type="entry name" value="SEQUENCE ORPHAN"/>
    <property type="match status" value="1"/>
</dbReference>
<dbReference type="EMBL" id="MSZU01000075">
    <property type="protein sequence ID" value="OMP88235.1"/>
    <property type="molecule type" value="Genomic_DNA"/>
</dbReference>
<organism evidence="1 2">
    <name type="scientific">Diplodia seriata</name>
    <dbReference type="NCBI Taxonomy" id="420778"/>
    <lineage>
        <taxon>Eukaryota</taxon>
        <taxon>Fungi</taxon>
        <taxon>Dikarya</taxon>
        <taxon>Ascomycota</taxon>
        <taxon>Pezizomycotina</taxon>
        <taxon>Dothideomycetes</taxon>
        <taxon>Dothideomycetes incertae sedis</taxon>
        <taxon>Botryosphaeriales</taxon>
        <taxon>Botryosphaeriaceae</taxon>
        <taxon>Diplodia</taxon>
    </lineage>
</organism>
<sequence length="320" mass="34146">MLNREAAHPKGERISRTGFMAQKEIESFTSDHYDLHGRKSLGGKLFGDLFAAAVTATLVAPSVTLIDRQVDAQPCIGINLLTSPTRVVVEKASSNKPLLRGLRCHSLAALERPGKLFLARPFTSVWTLYAATYAVANSAETVTKDFGLAAAGTITFAATLAVNIPLGVKKDLRFAQCYGSAAELAAKQAIKPRPAASVPKAAAATFLVRDALTIFGSFVLPPRVADAIPDELAGPHAKATFTQMTVPVVSQLVATPVHLLGLSLYDRAANVPVRERLAAVWRVMPAATAVRCVRIIPAFGLGVLANRELRWFCHGKVDGV</sequence>
<protein>
    <submittedName>
        <fullName evidence="1">Putative membrane protein</fullName>
    </submittedName>
</protein>
<dbReference type="AlphaFoldDB" id="A0A1S8BLC7"/>
<dbReference type="GO" id="GO:0005739">
    <property type="term" value="C:mitochondrion"/>
    <property type="evidence" value="ECO:0007669"/>
    <property type="project" value="TreeGrafter"/>
</dbReference>
<dbReference type="InterPro" id="IPR038781">
    <property type="entry name" value="C365.16-ike"/>
</dbReference>
<name>A0A1S8BLC7_9PEZI</name>
<evidence type="ECO:0000313" key="2">
    <source>
        <dbReference type="Proteomes" id="UP000190776"/>
    </source>
</evidence>
<accession>A0A1S8BLC7</accession>
<dbReference type="Proteomes" id="UP000190776">
    <property type="component" value="Unassembled WGS sequence"/>
</dbReference>
<evidence type="ECO:0000313" key="1">
    <source>
        <dbReference type="EMBL" id="OMP88235.1"/>
    </source>
</evidence>
<dbReference type="OrthoDB" id="275936at2759"/>
<proteinExistence type="predicted"/>
<gene>
    <name evidence="1" type="ORF">BK809_0002992</name>
</gene>
<dbReference type="STRING" id="420778.A0A1S8BLC7"/>
<dbReference type="PANTHER" id="PTHR37845">
    <property type="entry name" value="SEQUENCE ORPHAN"/>
    <property type="match status" value="1"/>
</dbReference>
<reference evidence="1 2" key="1">
    <citation type="submission" date="2017-01" db="EMBL/GenBank/DDBJ databases">
        <title>Draft genome sequence of Diplodia seriata F98.1, a fungal species involved in grapevine trunk diseases.</title>
        <authorList>
            <person name="Robert-Siegwald G."/>
            <person name="Vallet J."/>
            <person name="Abou-Mansour E."/>
            <person name="Xu J."/>
            <person name="Rey P."/>
            <person name="Bertsch C."/>
            <person name="Rego C."/>
            <person name="Larignon P."/>
            <person name="Fontaine F."/>
            <person name="Lebrun M.-H."/>
        </authorList>
    </citation>
    <scope>NUCLEOTIDE SEQUENCE [LARGE SCALE GENOMIC DNA]</scope>
    <source>
        <strain evidence="1 2">F98.1</strain>
    </source>
</reference>